<evidence type="ECO:0000313" key="3">
    <source>
        <dbReference type="Proteomes" id="UP000193498"/>
    </source>
</evidence>
<comment type="caution">
    <text evidence="2">The sequence shown here is derived from an EMBL/GenBank/DDBJ whole genome shotgun (WGS) entry which is preliminary data.</text>
</comment>
<dbReference type="PROSITE" id="PS51186">
    <property type="entry name" value="GNAT"/>
    <property type="match status" value="1"/>
</dbReference>
<feature type="domain" description="N-acetyltransferase" evidence="1">
    <location>
        <begin position="6"/>
        <end position="139"/>
    </location>
</feature>
<sequence length="163" mass="18764">MLGEQFVIKPATLEESKIIHQWGDKEGWNSGVHDWETLFHANPDGFLVGHLNDEPIACIAIFRYENQVAYMGWYYVLKEYRGKGYGFTLFKHALKLLENYNIGLDGVVDQQGNYAKLGFSKLYDNDVYEGKIPEELSHAANIDHLQFLPLNQDRSTKDLPIRV</sequence>
<keyword evidence="3" id="KW-1185">Reference proteome</keyword>
<proteinExistence type="predicted"/>
<dbReference type="SUPFAM" id="SSF55729">
    <property type="entry name" value="Acyl-CoA N-acyltransferases (Nat)"/>
    <property type="match status" value="1"/>
</dbReference>
<dbReference type="InterPro" id="IPR016181">
    <property type="entry name" value="Acyl_CoA_acyltransferase"/>
</dbReference>
<evidence type="ECO:0000313" key="2">
    <source>
        <dbReference type="EMBL" id="ORX91302.1"/>
    </source>
</evidence>
<evidence type="ECO:0000259" key="1">
    <source>
        <dbReference type="PROSITE" id="PS51186"/>
    </source>
</evidence>
<dbReference type="InterPro" id="IPR000182">
    <property type="entry name" value="GNAT_dom"/>
</dbReference>
<dbReference type="AlphaFoldDB" id="A0A1Y1XZX5"/>
<name>A0A1Y1XZX5_9FUNG</name>
<dbReference type="GO" id="GO:0016747">
    <property type="term" value="F:acyltransferase activity, transferring groups other than amino-acyl groups"/>
    <property type="evidence" value="ECO:0007669"/>
    <property type="project" value="InterPro"/>
</dbReference>
<dbReference type="PANTHER" id="PTHR47237:SF1">
    <property type="entry name" value="SLL0310 PROTEIN"/>
    <property type="match status" value="1"/>
</dbReference>
<protein>
    <recommendedName>
        <fullName evidence="1">N-acetyltransferase domain-containing protein</fullName>
    </recommendedName>
</protein>
<dbReference type="InterPro" id="IPR052729">
    <property type="entry name" value="Acyl/Acetyltrans_Enzymes"/>
</dbReference>
<dbReference type="CDD" id="cd04301">
    <property type="entry name" value="NAT_SF"/>
    <property type="match status" value="1"/>
</dbReference>
<dbReference type="Proteomes" id="UP000193498">
    <property type="component" value="Unassembled WGS sequence"/>
</dbReference>
<dbReference type="Gene3D" id="3.40.630.30">
    <property type="match status" value="1"/>
</dbReference>
<dbReference type="Pfam" id="PF00583">
    <property type="entry name" value="Acetyltransf_1"/>
    <property type="match status" value="1"/>
</dbReference>
<organism evidence="2 3">
    <name type="scientific">Basidiobolus meristosporus CBS 931.73</name>
    <dbReference type="NCBI Taxonomy" id="1314790"/>
    <lineage>
        <taxon>Eukaryota</taxon>
        <taxon>Fungi</taxon>
        <taxon>Fungi incertae sedis</taxon>
        <taxon>Zoopagomycota</taxon>
        <taxon>Entomophthoromycotina</taxon>
        <taxon>Basidiobolomycetes</taxon>
        <taxon>Basidiobolales</taxon>
        <taxon>Basidiobolaceae</taxon>
        <taxon>Basidiobolus</taxon>
    </lineage>
</organism>
<accession>A0A1Y1XZX5</accession>
<gene>
    <name evidence="2" type="ORF">K493DRAFT_304172</name>
</gene>
<dbReference type="EMBL" id="MCFE01000329">
    <property type="protein sequence ID" value="ORX91302.1"/>
    <property type="molecule type" value="Genomic_DNA"/>
</dbReference>
<dbReference type="OrthoDB" id="5771378at2759"/>
<reference evidence="2 3" key="1">
    <citation type="submission" date="2016-07" db="EMBL/GenBank/DDBJ databases">
        <title>Pervasive Adenine N6-methylation of Active Genes in Fungi.</title>
        <authorList>
            <consortium name="DOE Joint Genome Institute"/>
            <person name="Mondo S.J."/>
            <person name="Dannebaum R.O."/>
            <person name="Kuo R.C."/>
            <person name="Labutti K."/>
            <person name="Haridas S."/>
            <person name="Kuo A."/>
            <person name="Salamov A."/>
            <person name="Ahrendt S.R."/>
            <person name="Lipzen A."/>
            <person name="Sullivan W."/>
            <person name="Andreopoulos W.B."/>
            <person name="Clum A."/>
            <person name="Lindquist E."/>
            <person name="Daum C."/>
            <person name="Ramamoorthy G.K."/>
            <person name="Gryganskyi A."/>
            <person name="Culley D."/>
            <person name="Magnuson J.K."/>
            <person name="James T.Y."/>
            <person name="O'Malley M.A."/>
            <person name="Stajich J.E."/>
            <person name="Spatafora J.W."/>
            <person name="Visel A."/>
            <person name="Grigoriev I.V."/>
        </authorList>
    </citation>
    <scope>NUCLEOTIDE SEQUENCE [LARGE SCALE GENOMIC DNA]</scope>
    <source>
        <strain evidence="2 3">CBS 931.73</strain>
    </source>
</reference>
<dbReference type="InParanoid" id="A0A1Y1XZX5"/>
<dbReference type="PANTHER" id="PTHR47237">
    <property type="entry name" value="SLL0310 PROTEIN"/>
    <property type="match status" value="1"/>
</dbReference>
<dbReference type="STRING" id="1314790.A0A1Y1XZX5"/>